<sequence>MASPPITPIYSRRQSAEYFNSSPAARTHSRRSSAAYSPAHSRMGSSYGGDNLANELGNFGESLADELDGWDEDEEQEDEDEEELVEQERDSGIDVTSNDSPEQQNKRSSQSLLSVAVRGHRRKGSEYDGSEYGSESDFEEAQLMSASLEARLAAIESLARRGTGDVVGQESVIGRATTQLQDLGAQAGIESGSTRLNTSYIAISTHLTHQTRLFQQLTATLLSPLAPSLPPDIIDEIIPAIDTTLALLPSLTPNAAASAGLHALSDSTTALVDALSAIADSLHMMRQTSGSATRRLRAVRDALREWRLEDGVREEGVRWIEQGNWDGRLKERECARVCREVLGGFEETCDLWRQRLLAKQGAAVG</sequence>
<protein>
    <submittedName>
        <fullName evidence="2">Uncharacterized protein</fullName>
    </submittedName>
</protein>
<dbReference type="OrthoDB" id="5427526at2759"/>
<dbReference type="EMBL" id="MU004239">
    <property type="protein sequence ID" value="KAF2666018.1"/>
    <property type="molecule type" value="Genomic_DNA"/>
</dbReference>
<feature type="compositionally biased region" description="Acidic residues" evidence="1">
    <location>
        <begin position="63"/>
        <end position="85"/>
    </location>
</feature>
<evidence type="ECO:0000256" key="1">
    <source>
        <dbReference type="SAM" id="MobiDB-lite"/>
    </source>
</evidence>
<feature type="region of interest" description="Disordered" evidence="1">
    <location>
        <begin position="1"/>
        <end position="135"/>
    </location>
</feature>
<dbReference type="AlphaFoldDB" id="A0A6A6U4G4"/>
<feature type="compositionally biased region" description="Polar residues" evidence="1">
    <location>
        <begin position="94"/>
        <end position="113"/>
    </location>
</feature>
<proteinExistence type="predicted"/>
<feature type="compositionally biased region" description="Low complexity" evidence="1">
    <location>
        <begin position="21"/>
        <end position="37"/>
    </location>
</feature>
<evidence type="ECO:0000313" key="2">
    <source>
        <dbReference type="EMBL" id="KAF2666018.1"/>
    </source>
</evidence>
<organism evidence="2 3">
    <name type="scientific">Microthyrium microscopicum</name>
    <dbReference type="NCBI Taxonomy" id="703497"/>
    <lineage>
        <taxon>Eukaryota</taxon>
        <taxon>Fungi</taxon>
        <taxon>Dikarya</taxon>
        <taxon>Ascomycota</taxon>
        <taxon>Pezizomycotina</taxon>
        <taxon>Dothideomycetes</taxon>
        <taxon>Dothideomycetes incertae sedis</taxon>
        <taxon>Microthyriales</taxon>
        <taxon>Microthyriaceae</taxon>
        <taxon>Microthyrium</taxon>
    </lineage>
</organism>
<keyword evidence="3" id="KW-1185">Reference proteome</keyword>
<evidence type="ECO:0000313" key="3">
    <source>
        <dbReference type="Proteomes" id="UP000799302"/>
    </source>
</evidence>
<name>A0A6A6U4G4_9PEZI</name>
<dbReference type="Proteomes" id="UP000799302">
    <property type="component" value="Unassembled WGS sequence"/>
</dbReference>
<accession>A0A6A6U4G4</accession>
<gene>
    <name evidence="2" type="ORF">BT63DRAFT_458380</name>
</gene>
<reference evidence="2" key="1">
    <citation type="journal article" date="2020" name="Stud. Mycol.">
        <title>101 Dothideomycetes genomes: a test case for predicting lifestyles and emergence of pathogens.</title>
        <authorList>
            <person name="Haridas S."/>
            <person name="Albert R."/>
            <person name="Binder M."/>
            <person name="Bloem J."/>
            <person name="Labutti K."/>
            <person name="Salamov A."/>
            <person name="Andreopoulos B."/>
            <person name="Baker S."/>
            <person name="Barry K."/>
            <person name="Bills G."/>
            <person name="Bluhm B."/>
            <person name="Cannon C."/>
            <person name="Castanera R."/>
            <person name="Culley D."/>
            <person name="Daum C."/>
            <person name="Ezra D."/>
            <person name="Gonzalez J."/>
            <person name="Henrissat B."/>
            <person name="Kuo A."/>
            <person name="Liang C."/>
            <person name="Lipzen A."/>
            <person name="Lutzoni F."/>
            <person name="Magnuson J."/>
            <person name="Mondo S."/>
            <person name="Nolan M."/>
            <person name="Ohm R."/>
            <person name="Pangilinan J."/>
            <person name="Park H.-J."/>
            <person name="Ramirez L."/>
            <person name="Alfaro M."/>
            <person name="Sun H."/>
            <person name="Tritt A."/>
            <person name="Yoshinaga Y."/>
            <person name="Zwiers L.-H."/>
            <person name="Turgeon B."/>
            <person name="Goodwin S."/>
            <person name="Spatafora J."/>
            <person name="Crous P."/>
            <person name="Grigoriev I."/>
        </authorList>
    </citation>
    <scope>NUCLEOTIDE SEQUENCE</scope>
    <source>
        <strain evidence="2">CBS 115976</strain>
    </source>
</reference>